<evidence type="ECO:0000256" key="1">
    <source>
        <dbReference type="SAM" id="MobiDB-lite"/>
    </source>
</evidence>
<feature type="compositionally biased region" description="Low complexity" evidence="1">
    <location>
        <begin position="20"/>
        <end position="34"/>
    </location>
</feature>
<dbReference type="InterPro" id="IPR002716">
    <property type="entry name" value="PIN_dom"/>
</dbReference>
<accession>A0AAD5YHW5</accession>
<name>A0AAD5YHW5_9APHY</name>
<evidence type="ECO:0000313" key="3">
    <source>
        <dbReference type="EMBL" id="KAJ3489720.1"/>
    </source>
</evidence>
<feature type="domain" description="PIN" evidence="2">
    <location>
        <begin position="69"/>
        <end position="114"/>
    </location>
</feature>
<protein>
    <recommendedName>
        <fullName evidence="2">PIN domain-containing protein</fullName>
    </recommendedName>
</protein>
<reference evidence="3" key="1">
    <citation type="submission" date="2022-07" db="EMBL/GenBank/DDBJ databases">
        <title>Genome Sequence of Physisporinus lineatus.</title>
        <authorList>
            <person name="Buettner E."/>
        </authorList>
    </citation>
    <scope>NUCLEOTIDE SEQUENCE</scope>
    <source>
        <strain evidence="3">VT162</strain>
    </source>
</reference>
<keyword evidence="4" id="KW-1185">Reference proteome</keyword>
<dbReference type="AlphaFoldDB" id="A0AAD5YHW5"/>
<comment type="caution">
    <text evidence="3">The sequence shown here is derived from an EMBL/GenBank/DDBJ whole genome shotgun (WGS) entry which is preliminary data.</text>
</comment>
<proteinExistence type="predicted"/>
<evidence type="ECO:0000313" key="4">
    <source>
        <dbReference type="Proteomes" id="UP001212997"/>
    </source>
</evidence>
<dbReference type="Gene3D" id="3.40.50.1010">
    <property type="entry name" value="5'-nuclease"/>
    <property type="match status" value="1"/>
</dbReference>
<dbReference type="Pfam" id="PF13638">
    <property type="entry name" value="PIN_4"/>
    <property type="match status" value="1"/>
</dbReference>
<sequence>MILANTPLQHNEGPPSGRYPRVTRTSVPTPVVSTAEQAQERDDIMMRILEYANEDVEMADPPQGGYCYLVLDTNVLIDKLRVVKRFCKDIDKLGIAVLVIVPSVVVSELDGWEQRIPEHPNSMLTIIPQIEAPGGRFGLVRTHSFINHPKESPNEKVVESIPTIQPPKRLWTSRELAKTLFNDVDFSRFHGLEPDYRPSHTAGMLGVTETPSSYDEDSMDIDDVNTMSEVLVPTHALDALHSQFIDHYTILLRYLTEQVRKEYKDDGPPTTSSHAPEYRRRAFKDWSLKLCLEYLGTKTPLIKTSPELWKFMLKRSEDYGWRRGQDWSRQDWVIAQDALSDIGEKFRSGAILGSLEGVRVHVNGIFKMPLRPTGI</sequence>
<dbReference type="EMBL" id="JANAWD010000040">
    <property type="protein sequence ID" value="KAJ3489720.1"/>
    <property type="molecule type" value="Genomic_DNA"/>
</dbReference>
<feature type="region of interest" description="Disordered" evidence="1">
    <location>
        <begin position="1"/>
        <end position="36"/>
    </location>
</feature>
<dbReference type="Proteomes" id="UP001212997">
    <property type="component" value="Unassembled WGS sequence"/>
</dbReference>
<evidence type="ECO:0000259" key="2">
    <source>
        <dbReference type="Pfam" id="PF13638"/>
    </source>
</evidence>
<gene>
    <name evidence="3" type="ORF">NLI96_g1943</name>
</gene>
<organism evidence="3 4">
    <name type="scientific">Meripilus lineatus</name>
    <dbReference type="NCBI Taxonomy" id="2056292"/>
    <lineage>
        <taxon>Eukaryota</taxon>
        <taxon>Fungi</taxon>
        <taxon>Dikarya</taxon>
        <taxon>Basidiomycota</taxon>
        <taxon>Agaricomycotina</taxon>
        <taxon>Agaricomycetes</taxon>
        <taxon>Polyporales</taxon>
        <taxon>Meripilaceae</taxon>
        <taxon>Meripilus</taxon>
    </lineage>
</organism>